<dbReference type="OrthoDB" id="3943268at2759"/>
<dbReference type="STRING" id="665912.M2QSG4"/>
<feature type="non-terminal residue" evidence="1">
    <location>
        <position position="92"/>
    </location>
</feature>
<sequence>MEWRPRAVQRYLKQTDRFLELLCLAVHITGGQPARGPELLFVRWRNGVLQDRNLYVMDGQVVVITRYHKTQSQWDKPKIVARFLPEAIGQLV</sequence>
<gene>
    <name evidence="1" type="ORF">COCSADRAFT_104683</name>
</gene>
<dbReference type="AlphaFoldDB" id="M2QSG4"/>
<evidence type="ECO:0000313" key="1">
    <source>
        <dbReference type="EMBL" id="EMD58129.1"/>
    </source>
</evidence>
<accession>M2QSG4</accession>
<dbReference type="RefSeq" id="XP_007706167.1">
    <property type="nucleotide sequence ID" value="XM_007707977.1"/>
</dbReference>
<dbReference type="EMBL" id="KB445705">
    <property type="protein sequence ID" value="EMD58129.1"/>
    <property type="molecule type" value="Genomic_DNA"/>
</dbReference>
<dbReference type="OMA" id="MEWRPRA"/>
<name>M2QSG4_COCSN</name>
<reference evidence="2" key="2">
    <citation type="journal article" date="2013" name="PLoS Genet.">
        <title>Comparative genome structure, secondary metabolite, and effector coding capacity across Cochliobolus pathogens.</title>
        <authorList>
            <person name="Condon B.J."/>
            <person name="Leng Y."/>
            <person name="Wu D."/>
            <person name="Bushley K.E."/>
            <person name="Ohm R.A."/>
            <person name="Otillar R."/>
            <person name="Martin J."/>
            <person name="Schackwitz W."/>
            <person name="Grimwood J."/>
            <person name="MohdZainudin N."/>
            <person name="Xue C."/>
            <person name="Wang R."/>
            <person name="Manning V.A."/>
            <person name="Dhillon B."/>
            <person name="Tu Z.J."/>
            <person name="Steffenson B.J."/>
            <person name="Salamov A."/>
            <person name="Sun H."/>
            <person name="Lowry S."/>
            <person name="LaButti K."/>
            <person name="Han J."/>
            <person name="Copeland A."/>
            <person name="Lindquist E."/>
            <person name="Barry K."/>
            <person name="Schmutz J."/>
            <person name="Baker S.E."/>
            <person name="Ciuffetti L.M."/>
            <person name="Grigoriev I.V."/>
            <person name="Zhong S."/>
            <person name="Turgeon B.G."/>
        </authorList>
    </citation>
    <scope>NUCLEOTIDE SEQUENCE [LARGE SCALE GENOMIC DNA]</scope>
    <source>
        <strain evidence="2">ND90Pr / ATCC 201652</strain>
    </source>
</reference>
<protein>
    <submittedName>
        <fullName evidence="1">Uncharacterized protein</fullName>
    </submittedName>
</protein>
<dbReference type="eggNOG" id="KOG0351">
    <property type="taxonomic scope" value="Eukaryota"/>
</dbReference>
<dbReference type="HOGENOM" id="CLU_2418960_0_0_1"/>
<keyword evidence="2" id="KW-1185">Reference proteome</keyword>
<dbReference type="Proteomes" id="UP000016934">
    <property type="component" value="Unassembled WGS sequence"/>
</dbReference>
<proteinExistence type="predicted"/>
<organism evidence="1 2">
    <name type="scientific">Cochliobolus sativus (strain ND90Pr / ATCC 201652)</name>
    <name type="common">Common root rot and spot blotch fungus</name>
    <name type="synonym">Bipolaris sorokiniana</name>
    <dbReference type="NCBI Taxonomy" id="665912"/>
    <lineage>
        <taxon>Eukaryota</taxon>
        <taxon>Fungi</taxon>
        <taxon>Dikarya</taxon>
        <taxon>Ascomycota</taxon>
        <taxon>Pezizomycotina</taxon>
        <taxon>Dothideomycetes</taxon>
        <taxon>Pleosporomycetidae</taxon>
        <taxon>Pleosporales</taxon>
        <taxon>Pleosporineae</taxon>
        <taxon>Pleosporaceae</taxon>
        <taxon>Bipolaris</taxon>
    </lineage>
</organism>
<reference evidence="1 2" key="1">
    <citation type="journal article" date="2012" name="PLoS Pathog.">
        <title>Diverse lifestyles and strategies of plant pathogenesis encoded in the genomes of eighteen Dothideomycetes fungi.</title>
        <authorList>
            <person name="Ohm R.A."/>
            <person name="Feau N."/>
            <person name="Henrissat B."/>
            <person name="Schoch C.L."/>
            <person name="Horwitz B.A."/>
            <person name="Barry K.W."/>
            <person name="Condon B.J."/>
            <person name="Copeland A.C."/>
            <person name="Dhillon B."/>
            <person name="Glaser F."/>
            <person name="Hesse C.N."/>
            <person name="Kosti I."/>
            <person name="LaButti K."/>
            <person name="Lindquist E.A."/>
            <person name="Lucas S."/>
            <person name="Salamov A.A."/>
            <person name="Bradshaw R.E."/>
            <person name="Ciuffetti L."/>
            <person name="Hamelin R.C."/>
            <person name="Kema G.H.J."/>
            <person name="Lawrence C."/>
            <person name="Scott J.A."/>
            <person name="Spatafora J.W."/>
            <person name="Turgeon B.G."/>
            <person name="de Wit P.J.G.M."/>
            <person name="Zhong S."/>
            <person name="Goodwin S.B."/>
            <person name="Grigoriev I.V."/>
        </authorList>
    </citation>
    <scope>NUCLEOTIDE SEQUENCE [LARGE SCALE GENOMIC DNA]</scope>
    <source>
        <strain evidence="2">ND90Pr / ATCC 201652</strain>
    </source>
</reference>
<dbReference type="GeneID" id="19129937"/>
<dbReference type="KEGG" id="bsc:COCSADRAFT_104683"/>
<evidence type="ECO:0000313" key="2">
    <source>
        <dbReference type="Proteomes" id="UP000016934"/>
    </source>
</evidence>